<gene>
    <name evidence="1" type="ORF">PILCRDRAFT_821554</name>
</gene>
<organism evidence="1 2">
    <name type="scientific">Piloderma croceum (strain F 1598)</name>
    <dbReference type="NCBI Taxonomy" id="765440"/>
    <lineage>
        <taxon>Eukaryota</taxon>
        <taxon>Fungi</taxon>
        <taxon>Dikarya</taxon>
        <taxon>Basidiomycota</taxon>
        <taxon>Agaricomycotina</taxon>
        <taxon>Agaricomycetes</taxon>
        <taxon>Agaricomycetidae</taxon>
        <taxon>Atheliales</taxon>
        <taxon>Atheliaceae</taxon>
        <taxon>Piloderma</taxon>
    </lineage>
</organism>
<dbReference type="InParanoid" id="A0A0C3BVR1"/>
<dbReference type="Proteomes" id="UP000054166">
    <property type="component" value="Unassembled WGS sequence"/>
</dbReference>
<evidence type="ECO:0000313" key="2">
    <source>
        <dbReference type="Proteomes" id="UP000054166"/>
    </source>
</evidence>
<accession>A0A0C3BVR1</accession>
<sequence>MDEGYPRVAEIRKSARKRNGRHGWSQYMRADSRPLLRNVRNLVFPKLSNCAEFNQITFVLAATSRWAEVVDPPCNSLVDVSLD</sequence>
<proteinExistence type="predicted"/>
<keyword evidence="2" id="KW-1185">Reference proteome</keyword>
<dbReference type="HOGENOM" id="CLU_2543379_0_0_1"/>
<reference evidence="2" key="2">
    <citation type="submission" date="2015-01" db="EMBL/GenBank/DDBJ databases">
        <title>Evolutionary Origins and Diversification of the Mycorrhizal Mutualists.</title>
        <authorList>
            <consortium name="DOE Joint Genome Institute"/>
            <consortium name="Mycorrhizal Genomics Consortium"/>
            <person name="Kohler A."/>
            <person name="Kuo A."/>
            <person name="Nagy L.G."/>
            <person name="Floudas D."/>
            <person name="Copeland A."/>
            <person name="Barry K.W."/>
            <person name="Cichocki N."/>
            <person name="Veneault-Fourrey C."/>
            <person name="LaButti K."/>
            <person name="Lindquist E.A."/>
            <person name="Lipzen A."/>
            <person name="Lundell T."/>
            <person name="Morin E."/>
            <person name="Murat C."/>
            <person name="Riley R."/>
            <person name="Ohm R."/>
            <person name="Sun H."/>
            <person name="Tunlid A."/>
            <person name="Henrissat B."/>
            <person name="Grigoriev I.V."/>
            <person name="Hibbett D.S."/>
            <person name="Martin F."/>
        </authorList>
    </citation>
    <scope>NUCLEOTIDE SEQUENCE [LARGE SCALE GENOMIC DNA]</scope>
    <source>
        <strain evidence="2">F 1598</strain>
    </source>
</reference>
<name>A0A0C3BVR1_PILCF</name>
<protein>
    <submittedName>
        <fullName evidence="1">Uncharacterized protein</fullName>
    </submittedName>
</protein>
<dbReference type="AlphaFoldDB" id="A0A0C3BVR1"/>
<dbReference type="EMBL" id="KN832999">
    <property type="protein sequence ID" value="KIM81467.1"/>
    <property type="molecule type" value="Genomic_DNA"/>
</dbReference>
<evidence type="ECO:0000313" key="1">
    <source>
        <dbReference type="EMBL" id="KIM81467.1"/>
    </source>
</evidence>
<reference evidence="1 2" key="1">
    <citation type="submission" date="2014-04" db="EMBL/GenBank/DDBJ databases">
        <authorList>
            <consortium name="DOE Joint Genome Institute"/>
            <person name="Kuo A."/>
            <person name="Tarkka M."/>
            <person name="Buscot F."/>
            <person name="Kohler A."/>
            <person name="Nagy L.G."/>
            <person name="Floudas D."/>
            <person name="Copeland A."/>
            <person name="Barry K.W."/>
            <person name="Cichocki N."/>
            <person name="Veneault-Fourrey C."/>
            <person name="LaButti K."/>
            <person name="Lindquist E.A."/>
            <person name="Lipzen A."/>
            <person name="Lundell T."/>
            <person name="Morin E."/>
            <person name="Murat C."/>
            <person name="Sun H."/>
            <person name="Tunlid A."/>
            <person name="Henrissat B."/>
            <person name="Grigoriev I.V."/>
            <person name="Hibbett D.S."/>
            <person name="Martin F."/>
            <person name="Nordberg H.P."/>
            <person name="Cantor M.N."/>
            <person name="Hua S.X."/>
        </authorList>
    </citation>
    <scope>NUCLEOTIDE SEQUENCE [LARGE SCALE GENOMIC DNA]</scope>
    <source>
        <strain evidence="1 2">F 1598</strain>
    </source>
</reference>